<dbReference type="GO" id="GO:0008556">
    <property type="term" value="F:P-type potassium transmembrane transporter activity"/>
    <property type="evidence" value="ECO:0007669"/>
    <property type="project" value="InterPro"/>
</dbReference>
<comment type="caution">
    <text evidence="1">The sequence shown here is derived from an EMBL/GenBank/DDBJ whole genome shotgun (WGS) entry which is preliminary data.</text>
</comment>
<dbReference type="NCBIfam" id="TIGR02115">
    <property type="entry name" value="potass_kdpF"/>
    <property type="match status" value="1"/>
</dbReference>
<name>A0A2T4J5A0_FUSBL</name>
<proteinExistence type="predicted"/>
<evidence type="ECO:0000313" key="2">
    <source>
        <dbReference type="Proteomes" id="UP000241362"/>
    </source>
</evidence>
<dbReference type="Pfam" id="PF09604">
    <property type="entry name" value="Potass_KdpF"/>
    <property type="match status" value="1"/>
</dbReference>
<reference evidence="1 2" key="1">
    <citation type="submission" date="2018-03" db="EMBL/GenBank/DDBJ databases">
        <title>Rhodobacter blasticus.</title>
        <authorList>
            <person name="Meyer T.E."/>
            <person name="Miller S."/>
            <person name="Lodha T."/>
            <person name="Gandham S."/>
            <person name="Chintalapati S."/>
            <person name="Chintalapati V.R."/>
        </authorList>
    </citation>
    <scope>NUCLEOTIDE SEQUENCE [LARGE SCALE GENOMIC DNA]</scope>
    <source>
        <strain evidence="1 2">DSM 2131</strain>
    </source>
</reference>
<gene>
    <name evidence="1" type="primary">kdpF</name>
    <name evidence="1" type="ORF">C5F44_15440</name>
</gene>
<keyword evidence="2" id="KW-1185">Reference proteome</keyword>
<protein>
    <submittedName>
        <fullName evidence="1">K(+)-transporting ATPase subunit F</fullName>
    </submittedName>
</protein>
<dbReference type="AlphaFoldDB" id="A0A2T4J5A0"/>
<evidence type="ECO:0000313" key="1">
    <source>
        <dbReference type="EMBL" id="PTE13047.1"/>
    </source>
</evidence>
<dbReference type="GO" id="GO:0005886">
    <property type="term" value="C:plasma membrane"/>
    <property type="evidence" value="ECO:0007669"/>
    <property type="project" value="InterPro"/>
</dbReference>
<dbReference type="EMBL" id="PZKE01000020">
    <property type="protein sequence ID" value="PTE13047.1"/>
    <property type="molecule type" value="Genomic_DNA"/>
</dbReference>
<accession>A0A2T4J5A0</accession>
<organism evidence="1 2">
    <name type="scientific">Fuscovulum blasticum DSM 2131</name>
    <dbReference type="NCBI Taxonomy" id="1188250"/>
    <lineage>
        <taxon>Bacteria</taxon>
        <taxon>Pseudomonadati</taxon>
        <taxon>Pseudomonadota</taxon>
        <taxon>Alphaproteobacteria</taxon>
        <taxon>Rhodobacterales</taxon>
        <taxon>Paracoccaceae</taxon>
        <taxon>Pseudogemmobacter</taxon>
    </lineage>
</organism>
<dbReference type="InterPro" id="IPR011726">
    <property type="entry name" value="KdpF"/>
</dbReference>
<dbReference type="Proteomes" id="UP000241362">
    <property type="component" value="Unassembled WGS sequence"/>
</dbReference>
<sequence length="28" mass="3073">MFDMILGLAVAAGLFVYLGCALLRPNRF</sequence>